<accession>A0A840TTF4</accession>
<dbReference type="AlphaFoldDB" id="A0A840TTF4"/>
<keyword evidence="3" id="KW-1185">Reference proteome</keyword>
<reference evidence="2 3" key="1">
    <citation type="submission" date="2020-08" db="EMBL/GenBank/DDBJ databases">
        <title>Genomic Encyclopedia of Type Strains, Phase IV (KMG-IV): sequencing the most valuable type-strain genomes for metagenomic binning, comparative biology and taxonomic classification.</title>
        <authorList>
            <person name="Goeker M."/>
        </authorList>
    </citation>
    <scope>NUCLEOTIDE SEQUENCE [LARGE SCALE GENOMIC DNA]</scope>
    <source>
        <strain evidence="2 3">DSM 105074</strain>
    </source>
</reference>
<protein>
    <submittedName>
        <fullName evidence="2">Uncharacterized protein</fullName>
    </submittedName>
</protein>
<keyword evidence="1" id="KW-0472">Membrane</keyword>
<dbReference type="EMBL" id="JACHGF010000010">
    <property type="protein sequence ID" value="MBB5286564.1"/>
    <property type="molecule type" value="Genomic_DNA"/>
</dbReference>
<evidence type="ECO:0000313" key="3">
    <source>
        <dbReference type="Proteomes" id="UP000557307"/>
    </source>
</evidence>
<keyword evidence="1" id="KW-0812">Transmembrane</keyword>
<keyword evidence="1" id="KW-1133">Transmembrane helix</keyword>
<feature type="transmembrane region" description="Helical" evidence="1">
    <location>
        <begin position="6"/>
        <end position="25"/>
    </location>
</feature>
<gene>
    <name evidence="2" type="ORF">HNQ92_004725</name>
</gene>
<feature type="transmembrane region" description="Helical" evidence="1">
    <location>
        <begin position="32"/>
        <end position="49"/>
    </location>
</feature>
<sequence length="178" mass="20215">MLQQLWLVLNVGLILFFLLLCFRATKLLREKWGLLTAVFFGLGLLSFIGRSNVKPANHEFHSNLPKTYSFTAEDSLYRDASSSYYVDVELEKTMTSTSRLHITYGKSKQGQVNVPTTANSLTSGFVGGTDWKPQMITVYRTKDNQAFKYFVSGVVEWSLFGVRLYSEPKQYEGLAMIP</sequence>
<evidence type="ECO:0000313" key="2">
    <source>
        <dbReference type="EMBL" id="MBB5286564.1"/>
    </source>
</evidence>
<name>A0A840TTF4_9BACT</name>
<comment type="caution">
    <text evidence="2">The sequence shown here is derived from an EMBL/GenBank/DDBJ whole genome shotgun (WGS) entry which is preliminary data.</text>
</comment>
<organism evidence="2 3">
    <name type="scientific">Rhabdobacter roseus</name>
    <dbReference type="NCBI Taxonomy" id="1655419"/>
    <lineage>
        <taxon>Bacteria</taxon>
        <taxon>Pseudomonadati</taxon>
        <taxon>Bacteroidota</taxon>
        <taxon>Cytophagia</taxon>
        <taxon>Cytophagales</taxon>
        <taxon>Cytophagaceae</taxon>
        <taxon>Rhabdobacter</taxon>
    </lineage>
</organism>
<proteinExistence type="predicted"/>
<evidence type="ECO:0000256" key="1">
    <source>
        <dbReference type="SAM" id="Phobius"/>
    </source>
</evidence>
<dbReference type="Proteomes" id="UP000557307">
    <property type="component" value="Unassembled WGS sequence"/>
</dbReference>